<keyword evidence="2" id="KW-0378">Hydrolase</keyword>
<evidence type="ECO:0000313" key="2">
    <source>
        <dbReference type="EMBL" id="STO17357.1"/>
    </source>
</evidence>
<sequence length="542" mass="57890">MVNHRVVGLETEYGVTLNPQVSSRQRVSAEALSVATAQAVRSWQASLRPDGRAVAWDWAGEDPLADMRGGHLDRASAHPSLLTDNPEVFAPSGDNPGAGVTGGGADSVAMSDAVAAFGDSASLGAIVKPGELGNLASPMLTNVVLSNGGRFYVDHAHPEYATPEVLTSVEAVTWDAAGENIARFAMTKALDSGVDLVLYKNNTDSKGSAYGTHENYLVPRQIPFDKIKGSLVPFLVTRPVICGAGRVGLGQHSENPGFQISQRADFVADLVGLQTTFNRPIVNTRDEPHASTSWRRLHVINGDGNRFQGSILAKVASTRAWLAAIELADKLGVSFPAAGMYFTCDPVEAVWQVSRDFDFSTRLACADGRERSALDWQYEAASRCAEFLASADTSLLTAGARQDAQIWVDTTEMLRAGTAGARVEWVAKHELFSRLAARLPGGWENPKLAALDIRWADLRPGCSPVDKLGTRMEVIVPANRVAAAALQAPSGTRAAERGKAVSENPNLVAASWNTLVVETGQEQLRRLSLGDPIASALYIPEL</sequence>
<dbReference type="GO" id="GO:0010498">
    <property type="term" value="P:proteasomal protein catabolic process"/>
    <property type="evidence" value="ECO:0007669"/>
    <property type="project" value="InterPro"/>
</dbReference>
<dbReference type="GO" id="GO:0019941">
    <property type="term" value="P:modification-dependent protein catabolic process"/>
    <property type="evidence" value="ECO:0007669"/>
    <property type="project" value="InterPro"/>
</dbReference>
<accession>A0A2J9KRA9</accession>
<dbReference type="PANTHER" id="PTHR42307:SF2">
    <property type="entry name" value="PUP DEAMIDASE_DEPUPYLASE"/>
    <property type="match status" value="1"/>
</dbReference>
<evidence type="ECO:0000313" key="1">
    <source>
        <dbReference type="EMBL" id="NMW92300.1"/>
    </source>
</evidence>
<dbReference type="InterPro" id="IPR004347">
    <property type="entry name" value="Pup_ligase/deamidase"/>
</dbReference>
<dbReference type="EC" id="3.4.-.-" evidence="2"/>
<proteinExistence type="predicted"/>
<dbReference type="GO" id="GO:0005524">
    <property type="term" value="F:ATP binding"/>
    <property type="evidence" value="ECO:0007669"/>
    <property type="project" value="TreeGrafter"/>
</dbReference>
<evidence type="ECO:0000313" key="4">
    <source>
        <dbReference type="Proteomes" id="UP000582487"/>
    </source>
</evidence>
<dbReference type="Proteomes" id="UP000582487">
    <property type="component" value="Unassembled WGS sequence"/>
</dbReference>
<dbReference type="GO" id="GO:0016787">
    <property type="term" value="F:hydrolase activity"/>
    <property type="evidence" value="ECO:0007669"/>
    <property type="project" value="UniProtKB-KW"/>
</dbReference>
<evidence type="ECO:0000313" key="3">
    <source>
        <dbReference type="Proteomes" id="UP000255284"/>
    </source>
</evidence>
<dbReference type="OrthoDB" id="9760627at2"/>
<dbReference type="RefSeq" id="WP_004012327.1">
    <property type="nucleotide sequence ID" value="NZ_CAMPUA010000004.1"/>
</dbReference>
<dbReference type="GO" id="GO:0070490">
    <property type="term" value="P:protein pupylation"/>
    <property type="evidence" value="ECO:0007669"/>
    <property type="project" value="TreeGrafter"/>
</dbReference>
<dbReference type="Proteomes" id="UP000255284">
    <property type="component" value="Unassembled WGS sequence"/>
</dbReference>
<protein>
    <submittedName>
        <fullName evidence="1">Proteasome accessory factor PafA2 family protein</fullName>
    </submittedName>
    <submittedName>
        <fullName evidence="2">Pup deamidase/depupylase</fullName>
        <ecNumber evidence="2">3.4.-.-</ecNumber>
    </submittedName>
</protein>
<reference evidence="1 4" key="2">
    <citation type="submission" date="2020-04" db="EMBL/GenBank/DDBJ databases">
        <title>Antimicrobial susceptibility and clonality of vaginal-derived multi-drug resistant Mobiluncus isolates in China.</title>
        <authorList>
            <person name="Zhang X."/>
        </authorList>
    </citation>
    <scope>NUCLEOTIDE SEQUENCE [LARGE SCALE GENOMIC DNA]</scope>
    <source>
        <strain evidence="1 4">7</strain>
    </source>
</reference>
<organism evidence="2 3">
    <name type="scientific">Mobiluncus mulieris</name>
    <dbReference type="NCBI Taxonomy" id="2052"/>
    <lineage>
        <taxon>Bacteria</taxon>
        <taxon>Bacillati</taxon>
        <taxon>Actinomycetota</taxon>
        <taxon>Actinomycetes</taxon>
        <taxon>Actinomycetales</taxon>
        <taxon>Actinomycetaceae</taxon>
        <taxon>Mobiluncus</taxon>
    </lineage>
</organism>
<dbReference type="EMBL" id="UGGQ01000006">
    <property type="protein sequence ID" value="STO17357.1"/>
    <property type="molecule type" value="Genomic_DNA"/>
</dbReference>
<gene>
    <name evidence="2" type="primary">dop</name>
    <name evidence="1" type="ORF">HHJ74_01020</name>
    <name evidence="2" type="ORF">NCTC11819_01945</name>
</gene>
<keyword evidence="1" id="KW-0647">Proteasome</keyword>
<dbReference type="AlphaFoldDB" id="A0A2J9KRA9"/>
<reference evidence="2 3" key="1">
    <citation type="submission" date="2018-06" db="EMBL/GenBank/DDBJ databases">
        <authorList>
            <consortium name="Pathogen Informatics"/>
            <person name="Doyle S."/>
        </authorList>
    </citation>
    <scope>NUCLEOTIDE SEQUENCE [LARGE SCALE GENOMIC DNA]</scope>
    <source>
        <strain evidence="2 3">NCTC11819</strain>
    </source>
</reference>
<dbReference type="PANTHER" id="PTHR42307">
    <property type="entry name" value="PUP DEAMIDASE/DEPUPYLASE"/>
    <property type="match status" value="1"/>
</dbReference>
<name>A0A2J9KRA9_9ACTO</name>
<dbReference type="Pfam" id="PF03136">
    <property type="entry name" value="Pup_ligase"/>
    <property type="match status" value="1"/>
</dbReference>
<dbReference type="GO" id="GO:0000502">
    <property type="term" value="C:proteasome complex"/>
    <property type="evidence" value="ECO:0007669"/>
    <property type="project" value="UniProtKB-KW"/>
</dbReference>
<comment type="caution">
    <text evidence="2">The sequence shown here is derived from an EMBL/GenBank/DDBJ whole genome shotgun (WGS) entry which is preliminary data.</text>
</comment>
<dbReference type="EMBL" id="JABCUV010000001">
    <property type="protein sequence ID" value="NMW92300.1"/>
    <property type="molecule type" value="Genomic_DNA"/>
</dbReference>